<dbReference type="Pfam" id="PF14542">
    <property type="entry name" value="Acetyltransf_CG"/>
    <property type="match status" value="1"/>
</dbReference>
<organism evidence="2 3">
    <name type="scientific">Arthrobacter pigmenti</name>
    <dbReference type="NCBI Taxonomy" id="271432"/>
    <lineage>
        <taxon>Bacteria</taxon>
        <taxon>Bacillati</taxon>
        <taxon>Actinomycetota</taxon>
        <taxon>Actinomycetes</taxon>
        <taxon>Micrococcales</taxon>
        <taxon>Micrococcaceae</taxon>
        <taxon>Arthrobacter</taxon>
    </lineage>
</organism>
<dbReference type="Gene3D" id="3.40.630.30">
    <property type="match status" value="1"/>
</dbReference>
<accession>A0A846RPT7</accession>
<evidence type="ECO:0000313" key="2">
    <source>
        <dbReference type="EMBL" id="NJC22602.1"/>
    </source>
</evidence>
<feature type="domain" description="N-acetyltransferase" evidence="1">
    <location>
        <begin position="6"/>
        <end position="92"/>
    </location>
</feature>
<proteinExistence type="predicted"/>
<keyword evidence="3" id="KW-1185">Reference proteome</keyword>
<dbReference type="PROSITE" id="PS51729">
    <property type="entry name" value="GNAT_YJDJ"/>
    <property type="match status" value="1"/>
</dbReference>
<dbReference type="RefSeq" id="WP_167993296.1">
    <property type="nucleotide sequence ID" value="NZ_JAATJL010000001.1"/>
</dbReference>
<gene>
    <name evidence="2" type="ORF">BJ994_001678</name>
</gene>
<evidence type="ECO:0000259" key="1">
    <source>
        <dbReference type="PROSITE" id="PS51729"/>
    </source>
</evidence>
<dbReference type="Proteomes" id="UP000547458">
    <property type="component" value="Unassembled WGS sequence"/>
</dbReference>
<evidence type="ECO:0000313" key="3">
    <source>
        <dbReference type="Proteomes" id="UP000547458"/>
    </source>
</evidence>
<protein>
    <recommendedName>
        <fullName evidence="1">N-acetyltransferase domain-containing protein</fullName>
    </recommendedName>
</protein>
<dbReference type="SUPFAM" id="SSF55729">
    <property type="entry name" value="Acyl-CoA N-acyltransferases (Nat)"/>
    <property type="match status" value="1"/>
</dbReference>
<dbReference type="AlphaFoldDB" id="A0A846RPT7"/>
<sequence length="110" mass="12957">MRTAVRDNARLSRFELYVDGDHAGHVQYESRNGQIWLLHTMIDRRFRHARLDTYLVGNVLENLHKRRLSVMPFCPVVRSYLAGHRELTALIPASERSRFRLIPARTPRAY</sequence>
<comment type="caution">
    <text evidence="2">The sequence shown here is derived from an EMBL/GenBank/DDBJ whole genome shotgun (WGS) entry which is preliminary data.</text>
</comment>
<dbReference type="InterPro" id="IPR016181">
    <property type="entry name" value="Acyl_CoA_acyltransferase"/>
</dbReference>
<reference evidence="2 3" key="1">
    <citation type="submission" date="2020-03" db="EMBL/GenBank/DDBJ databases">
        <title>Sequencing the genomes of 1000 actinobacteria strains.</title>
        <authorList>
            <person name="Klenk H.-P."/>
        </authorList>
    </citation>
    <scope>NUCLEOTIDE SEQUENCE [LARGE SCALE GENOMIC DNA]</scope>
    <source>
        <strain evidence="2 3">DSM 16403</strain>
    </source>
</reference>
<dbReference type="EMBL" id="JAATJL010000001">
    <property type="protein sequence ID" value="NJC22602.1"/>
    <property type="molecule type" value="Genomic_DNA"/>
</dbReference>
<name>A0A846RPT7_9MICC</name>
<dbReference type="InterPro" id="IPR031165">
    <property type="entry name" value="GNAT_YJDJ"/>
</dbReference>